<organism evidence="7 8">
    <name type="scientific">Bradyrhizobium yuanmingense</name>
    <dbReference type="NCBI Taxonomy" id="108015"/>
    <lineage>
        <taxon>Bacteria</taxon>
        <taxon>Pseudomonadati</taxon>
        <taxon>Pseudomonadota</taxon>
        <taxon>Alphaproteobacteria</taxon>
        <taxon>Hyphomicrobiales</taxon>
        <taxon>Nitrobacteraceae</taxon>
        <taxon>Bradyrhizobium</taxon>
    </lineage>
</organism>
<dbReference type="InterPro" id="IPR029061">
    <property type="entry name" value="THDP-binding"/>
</dbReference>
<protein>
    <submittedName>
        <fullName evidence="7">Acetoin:2,6-dichlorophenolindophenol oxidoreductase subunit alpha</fullName>
    </submittedName>
</protein>
<name>A0A0R3CM22_9BRAD</name>
<evidence type="ECO:0000256" key="1">
    <source>
        <dbReference type="ARBA" id="ARBA00001964"/>
    </source>
</evidence>
<dbReference type="InterPro" id="IPR001017">
    <property type="entry name" value="DH_E1"/>
</dbReference>
<dbReference type="OrthoDB" id="9766715at2"/>
<proteinExistence type="predicted"/>
<keyword evidence="3" id="KW-0786">Thiamine pyrophosphate</keyword>
<sequence>MPLNSDQKLEAYRRMLRIRRFEEEGMRQSKAGKIPGFFHSSVGQEAAIVGACLPLRDDDAMTGTHRSHGHPIGKGAHLDTLMAELMGKEGGICKGRGGSMHFADRSVGIISESAIVGGGVPLATGCAFSARVRGVDQVTLCFFGDGAVNEGTFHESLNMASVWKLPVIYLCENNGYAVSTSVAQSHGQPDIALRAAGYGMPGVTVDGQDVSAVYEAAAQAVSRARAGKGPTLIVADTYRFYEHSLGLRISGRCYRPVEEVESYKRDRDPIGLYRSELLKQGVDEIGLAAIEQEVAEAVEQAVQFALSSPAPRPDTLADYMFNSPLSGNCSSVYGISRYAT</sequence>
<evidence type="ECO:0000256" key="3">
    <source>
        <dbReference type="ARBA" id="ARBA00023052"/>
    </source>
</evidence>
<keyword evidence="2" id="KW-0560">Oxidoreductase</keyword>
<evidence type="ECO:0000313" key="8">
    <source>
        <dbReference type="Proteomes" id="UP000051380"/>
    </source>
</evidence>
<gene>
    <name evidence="7" type="ORF">AOQ72_16665</name>
</gene>
<evidence type="ECO:0000313" key="7">
    <source>
        <dbReference type="EMBL" id="KRP98773.1"/>
    </source>
</evidence>
<evidence type="ECO:0000256" key="2">
    <source>
        <dbReference type="ARBA" id="ARBA00023002"/>
    </source>
</evidence>
<dbReference type="InterPro" id="IPR050642">
    <property type="entry name" value="PDH_E1_Alpha_Subunit"/>
</dbReference>
<comment type="cofactor">
    <cofactor evidence="1">
        <name>thiamine diphosphate</name>
        <dbReference type="ChEBI" id="CHEBI:58937"/>
    </cofactor>
</comment>
<reference evidence="7 8" key="1">
    <citation type="submission" date="2015-09" db="EMBL/GenBank/DDBJ databases">
        <title>Draft Genome Sequence of the Strain BR 3267 (Bradyrhizobium yuanmingense) recommended as inoculant for cowpea in Brazil.</title>
        <authorList>
            <person name="Simoes-Araujo J.L."/>
            <person name="Zilli J.E."/>
        </authorList>
    </citation>
    <scope>NUCLEOTIDE SEQUENCE [LARGE SCALE GENOMIC DNA]</scope>
    <source>
        <strain evidence="7 8">BR3267</strain>
    </source>
</reference>
<dbReference type="GO" id="GO:0006086">
    <property type="term" value="P:pyruvate decarboxylation to acetyl-CoA"/>
    <property type="evidence" value="ECO:0007669"/>
    <property type="project" value="TreeGrafter"/>
</dbReference>
<evidence type="ECO:0000256" key="4">
    <source>
        <dbReference type="ARBA" id="ARBA00025211"/>
    </source>
</evidence>
<dbReference type="GO" id="GO:0004739">
    <property type="term" value="F:pyruvate dehydrogenase (acetyl-transferring) activity"/>
    <property type="evidence" value="ECO:0007669"/>
    <property type="project" value="UniProtKB-EC"/>
</dbReference>
<accession>A0A0R3CM22</accession>
<dbReference type="Gene3D" id="3.40.50.970">
    <property type="match status" value="1"/>
</dbReference>
<feature type="domain" description="Dehydrogenase E1 component" evidence="6">
    <location>
        <begin position="13"/>
        <end position="313"/>
    </location>
</feature>
<dbReference type="Pfam" id="PF00676">
    <property type="entry name" value="E1_dh"/>
    <property type="match status" value="1"/>
</dbReference>
<dbReference type="SUPFAM" id="SSF52518">
    <property type="entry name" value="Thiamin diphosphate-binding fold (THDP-binding)"/>
    <property type="match status" value="1"/>
</dbReference>
<comment type="catalytic activity">
    <reaction evidence="5">
        <text>N(6)-[(R)-lipoyl]-L-lysyl-[protein] + pyruvate + H(+) = N(6)-[(R)-S(8)-acetyldihydrolipoyl]-L-lysyl-[protein] + CO2</text>
        <dbReference type="Rhea" id="RHEA:19189"/>
        <dbReference type="Rhea" id="RHEA-COMP:10474"/>
        <dbReference type="Rhea" id="RHEA-COMP:10478"/>
        <dbReference type="ChEBI" id="CHEBI:15361"/>
        <dbReference type="ChEBI" id="CHEBI:15378"/>
        <dbReference type="ChEBI" id="CHEBI:16526"/>
        <dbReference type="ChEBI" id="CHEBI:83099"/>
        <dbReference type="ChEBI" id="CHEBI:83111"/>
        <dbReference type="EC" id="1.2.4.1"/>
    </reaction>
</comment>
<dbReference type="EMBL" id="LJYF01000018">
    <property type="protein sequence ID" value="KRP98773.1"/>
    <property type="molecule type" value="Genomic_DNA"/>
</dbReference>
<dbReference type="CDD" id="cd02000">
    <property type="entry name" value="TPP_E1_PDC_ADC_BCADC"/>
    <property type="match status" value="1"/>
</dbReference>
<comment type="caution">
    <text evidence="7">The sequence shown here is derived from an EMBL/GenBank/DDBJ whole genome shotgun (WGS) entry which is preliminary data.</text>
</comment>
<dbReference type="AlphaFoldDB" id="A0A0R3CM22"/>
<dbReference type="PANTHER" id="PTHR11516:SF60">
    <property type="entry name" value="PYRUVATE DEHYDROGENASE E1 COMPONENT SUBUNIT ALPHA"/>
    <property type="match status" value="1"/>
</dbReference>
<comment type="function">
    <text evidence="4">The pyruvate dehydrogenase complex catalyzes the overall conversion of pyruvate to acetyl-CoA and CO(2). It contains multiple copies of three enzymatic components: pyruvate dehydrogenase (E1), dihydrolipoamide acetyltransferase (E2) and lipoamide dehydrogenase (E3).</text>
</comment>
<dbReference type="PANTHER" id="PTHR11516">
    <property type="entry name" value="PYRUVATE DEHYDROGENASE E1 COMPONENT, ALPHA SUBUNIT BACTERIAL AND ORGANELLAR"/>
    <property type="match status" value="1"/>
</dbReference>
<dbReference type="Proteomes" id="UP000051380">
    <property type="component" value="Unassembled WGS sequence"/>
</dbReference>
<evidence type="ECO:0000256" key="5">
    <source>
        <dbReference type="ARBA" id="ARBA00051231"/>
    </source>
</evidence>
<evidence type="ECO:0000259" key="6">
    <source>
        <dbReference type="Pfam" id="PF00676"/>
    </source>
</evidence>